<dbReference type="GO" id="GO:0009279">
    <property type="term" value="C:cell outer membrane"/>
    <property type="evidence" value="ECO:0007669"/>
    <property type="project" value="UniProtKB-SubCell"/>
</dbReference>
<dbReference type="InterPro" id="IPR033985">
    <property type="entry name" value="SusD-like_N"/>
</dbReference>
<dbReference type="PATRIC" id="fig|63186.3.peg.3899"/>
<comment type="similarity">
    <text evidence="2">Belongs to the SusD family.</text>
</comment>
<organism evidence="8 9">
    <name type="scientific">Zobellia galactanivorans (strain DSM 12802 / CCUG 47099 / CIP 106680 / NCIMB 13871 / Dsij)</name>
    <dbReference type="NCBI Taxonomy" id="63186"/>
    <lineage>
        <taxon>Bacteria</taxon>
        <taxon>Pseudomonadati</taxon>
        <taxon>Bacteroidota</taxon>
        <taxon>Flavobacteriia</taxon>
        <taxon>Flavobacteriales</taxon>
        <taxon>Flavobacteriaceae</taxon>
        <taxon>Zobellia</taxon>
    </lineage>
</organism>
<accession>G0L7K6</accession>
<dbReference type="CDD" id="cd08977">
    <property type="entry name" value="SusD"/>
    <property type="match status" value="1"/>
</dbReference>
<dbReference type="STRING" id="63186.ZOBELLIA_3988"/>
<dbReference type="Gene3D" id="1.25.40.390">
    <property type="match status" value="1"/>
</dbReference>
<proteinExistence type="inferred from homology"/>
<reference evidence="8 9" key="2">
    <citation type="journal article" date="2012" name="Environ. Microbiol.">
        <title>Characterization of the first alginolytic operons in a marine bacterium: from their emergence in marine Flavobacteriia to their independent transfers to marine Proteobacteria and human gut Bacteroides.</title>
        <authorList>
            <person name="Thomas F."/>
            <person name="Barbeyron T."/>
            <person name="Tonon T."/>
            <person name="Genicot S."/>
            <person name="Czjzek M."/>
            <person name="Michel G."/>
        </authorList>
    </citation>
    <scope>NUCLEOTIDE SEQUENCE [LARGE SCALE GENOMIC DNA]</scope>
    <source>
        <strain evidence="9">DSM 12802 / CCUG 47099 / CIP 106680 / NCIMB 13871 / Dsij</strain>
    </source>
</reference>
<evidence type="ECO:0000256" key="3">
    <source>
        <dbReference type="ARBA" id="ARBA00022729"/>
    </source>
</evidence>
<dbReference type="SUPFAM" id="SSF48452">
    <property type="entry name" value="TPR-like"/>
    <property type="match status" value="1"/>
</dbReference>
<evidence type="ECO:0000256" key="5">
    <source>
        <dbReference type="ARBA" id="ARBA00023237"/>
    </source>
</evidence>
<dbReference type="AlphaFoldDB" id="G0L7K6"/>
<keyword evidence="9" id="KW-1185">Reference proteome</keyword>
<dbReference type="InterPro" id="IPR012944">
    <property type="entry name" value="SusD_RagB_dom"/>
</dbReference>
<evidence type="ECO:0000313" key="8">
    <source>
        <dbReference type="EMBL" id="CAZ98125.1"/>
    </source>
</evidence>
<dbReference type="InterPro" id="IPR011990">
    <property type="entry name" value="TPR-like_helical_dom_sf"/>
</dbReference>
<keyword evidence="4" id="KW-0472">Membrane</keyword>
<evidence type="ECO:0000256" key="4">
    <source>
        <dbReference type="ARBA" id="ARBA00023136"/>
    </source>
</evidence>
<dbReference type="Pfam" id="PF14322">
    <property type="entry name" value="SusD-like_3"/>
    <property type="match status" value="1"/>
</dbReference>
<dbReference type="Pfam" id="PF07980">
    <property type="entry name" value="SusD_RagB"/>
    <property type="match status" value="1"/>
</dbReference>
<evidence type="ECO:0000313" key="9">
    <source>
        <dbReference type="Proteomes" id="UP000008898"/>
    </source>
</evidence>
<keyword evidence="8" id="KW-0449">Lipoprotein</keyword>
<sequence length="593" mass="69119">MKIKHIYRYITLGLLGVILLTSCDKDFLDRSPKNQFAEDDVWSQLPMMEQFVNDIYWNVGHSFDRPMMSVFTDETMFDPGSDQGHGNVVKSLITPSDYLVFDTWSRTSKMRWEHHYKYIRACNVFLEQVENNEYEDQEFKNRLIGEVHFLRAYHYHNLVFQYGGVPLITKSYELTDDFLLARNTFEECIDFIVEECEKGAELLPEMHEGSNLGRATKGAAMSLKSRVLLYAASELYNSDAAWAQGYSNPELVGYVGGSQTDRLKLAKDAAKAVMDMGIYSLYKGEPTENDSLARNYDEVFTLKQTQEDIFIRNFTESGQIWSLNIGVQNLPTGYKGWGNMAPINGMVDDFEMATGEQFDWDNPEHRAEPYKNRDPRFYVNIFFDGAQWRQRPEDVVAADPYGIIQTGSYEQPDGTWVGGLDSFDTPVTTWSGTHTGYYFRKFQDISIEAPKVRTTTPWRFIRYAEILLNYAEACAELGEYGEARTYTNMLRKRVGMPDLTQVDADLVDAVRHERKIELMGEDQRFFDIRRWMIAPEVMQNAFGVDIKYHLNEERPRYNIIQVQEREWKDRFYFFPIKLEELNKNELLIQNPLY</sequence>
<gene>
    <name evidence="8" type="ordered locus">zobellia_3988</name>
</gene>
<evidence type="ECO:0000256" key="2">
    <source>
        <dbReference type="ARBA" id="ARBA00006275"/>
    </source>
</evidence>
<keyword evidence="5" id="KW-0998">Cell outer membrane</keyword>
<feature type="domain" description="RagB/SusD" evidence="6">
    <location>
        <begin position="320"/>
        <end position="593"/>
    </location>
</feature>
<evidence type="ECO:0000256" key="1">
    <source>
        <dbReference type="ARBA" id="ARBA00004442"/>
    </source>
</evidence>
<comment type="subcellular location">
    <subcellularLocation>
        <location evidence="1">Cell outer membrane</location>
    </subcellularLocation>
</comment>
<name>G0L7K6_ZOBGA</name>
<feature type="domain" description="SusD-like N-terminal" evidence="7">
    <location>
        <begin position="26"/>
        <end position="229"/>
    </location>
</feature>
<dbReference type="KEGG" id="zga:ZOBELLIA_3988"/>
<dbReference type="RefSeq" id="WP_013995315.1">
    <property type="nucleotide sequence ID" value="NC_015844.1"/>
</dbReference>
<protein>
    <submittedName>
        <fullName evidence="8">SusD/RagB family lipoprotein</fullName>
    </submittedName>
</protein>
<reference evidence="9" key="1">
    <citation type="submission" date="2009-07" db="EMBL/GenBank/DDBJ databases">
        <title>Complete genome sequence of Zobellia galactanivorans Dsij.</title>
        <authorList>
            <consortium name="Genoscope - CEA"/>
        </authorList>
    </citation>
    <scope>NUCLEOTIDE SEQUENCE [LARGE SCALE GENOMIC DNA]</scope>
    <source>
        <strain evidence="9">DSM 12802 / CCUG 47099 / CIP 106680 / NCIMB 13871 / Dsij</strain>
    </source>
</reference>
<dbReference type="EMBL" id="FP476056">
    <property type="protein sequence ID" value="CAZ98125.1"/>
    <property type="molecule type" value="Genomic_DNA"/>
</dbReference>
<dbReference type="HOGENOM" id="CLU_015553_0_3_10"/>
<evidence type="ECO:0000259" key="6">
    <source>
        <dbReference type="Pfam" id="PF07980"/>
    </source>
</evidence>
<dbReference type="PROSITE" id="PS51257">
    <property type="entry name" value="PROKAR_LIPOPROTEIN"/>
    <property type="match status" value="1"/>
</dbReference>
<evidence type="ECO:0000259" key="7">
    <source>
        <dbReference type="Pfam" id="PF14322"/>
    </source>
</evidence>
<keyword evidence="3" id="KW-0732">Signal</keyword>
<dbReference type="Proteomes" id="UP000008898">
    <property type="component" value="Chromosome"/>
</dbReference>
<dbReference type="OrthoDB" id="5694214at2"/>